<dbReference type="PRINTS" id="PR00109">
    <property type="entry name" value="TYRKINASE"/>
</dbReference>
<dbReference type="PRINTS" id="PR00401">
    <property type="entry name" value="SH2DOMAIN"/>
</dbReference>
<evidence type="ECO:0000256" key="10">
    <source>
        <dbReference type="ARBA" id="ARBA00051245"/>
    </source>
</evidence>
<dbReference type="SMART" id="SM00219">
    <property type="entry name" value="TyrKc"/>
    <property type="match status" value="1"/>
</dbReference>
<evidence type="ECO:0000256" key="12">
    <source>
        <dbReference type="PROSITE-ProRule" id="PRU00192"/>
    </source>
</evidence>
<evidence type="ECO:0000256" key="9">
    <source>
        <dbReference type="ARBA" id="ARBA00023288"/>
    </source>
</evidence>
<dbReference type="InterPro" id="IPR036860">
    <property type="entry name" value="SH2_dom_sf"/>
</dbReference>
<dbReference type="PROSITE" id="PS50002">
    <property type="entry name" value="SH3"/>
    <property type="match status" value="1"/>
</dbReference>
<evidence type="ECO:0000256" key="5">
    <source>
        <dbReference type="ARBA" id="ARBA00022741"/>
    </source>
</evidence>
<dbReference type="SUPFAM" id="SSF56112">
    <property type="entry name" value="Protein kinase-like (PK-like)"/>
    <property type="match status" value="1"/>
</dbReference>
<keyword evidence="2" id="KW-0597">Phosphoprotein</keyword>
<reference evidence="19" key="1">
    <citation type="submission" date="2016-01" db="EMBL/GenBank/DDBJ databases">
        <title>Reference transcriptome for the parasite Schistocephalus solidus: insights into the molecular evolution of parasitism.</title>
        <authorList>
            <person name="Hebert F.O."/>
            <person name="Grambauer S."/>
            <person name="Barber I."/>
            <person name="Landry C.R."/>
            <person name="Aubin-Horth N."/>
        </authorList>
    </citation>
    <scope>NUCLEOTIDE SEQUENCE</scope>
</reference>
<dbReference type="FunFam" id="3.30.200.20:FF:000036">
    <property type="entry name" value="Tyrosine-protein kinase"/>
    <property type="match status" value="1"/>
</dbReference>
<evidence type="ECO:0000256" key="8">
    <source>
        <dbReference type="ARBA" id="ARBA00023137"/>
    </source>
</evidence>
<evidence type="ECO:0000256" key="13">
    <source>
        <dbReference type="PROSITE-ProRule" id="PRU10141"/>
    </source>
</evidence>
<protein>
    <recommendedName>
        <fullName evidence="14">Tyrosine-protein kinase</fullName>
        <ecNumber evidence="14">2.7.10.2</ecNumber>
    </recommendedName>
</protein>
<dbReference type="Gene3D" id="2.30.30.40">
    <property type="entry name" value="SH3 Domains"/>
    <property type="match status" value="1"/>
</dbReference>
<dbReference type="InterPro" id="IPR036028">
    <property type="entry name" value="SH3-like_dom_sf"/>
</dbReference>
<dbReference type="EMBL" id="GEEE01001563">
    <property type="protein sequence ID" value="JAP61662.1"/>
    <property type="molecule type" value="Transcribed_RNA"/>
</dbReference>
<dbReference type="Gene3D" id="1.10.510.10">
    <property type="entry name" value="Transferase(Phosphotransferase) domain 1"/>
    <property type="match status" value="1"/>
</dbReference>
<evidence type="ECO:0000313" key="19">
    <source>
        <dbReference type="EMBL" id="JAP61662.1"/>
    </source>
</evidence>
<proteinExistence type="inferred from homology"/>
<dbReference type="SUPFAM" id="SSF55550">
    <property type="entry name" value="SH2 domain"/>
    <property type="match status" value="1"/>
</dbReference>
<dbReference type="SMART" id="SM00326">
    <property type="entry name" value="SH3"/>
    <property type="match status" value="1"/>
</dbReference>
<evidence type="ECO:0000256" key="4">
    <source>
        <dbReference type="ARBA" id="ARBA00022707"/>
    </source>
</evidence>
<feature type="binding site" evidence="13">
    <location>
        <position position="490"/>
    </location>
    <ligand>
        <name>ATP</name>
        <dbReference type="ChEBI" id="CHEBI:30616"/>
    </ligand>
</feature>
<dbReference type="InterPro" id="IPR020635">
    <property type="entry name" value="Tyr_kinase_cat_dom"/>
</dbReference>
<dbReference type="InterPro" id="IPR050198">
    <property type="entry name" value="Non-receptor_tyrosine_kinases"/>
</dbReference>
<dbReference type="PANTHER" id="PTHR24418">
    <property type="entry name" value="TYROSINE-PROTEIN KINASE"/>
    <property type="match status" value="1"/>
</dbReference>
<dbReference type="GO" id="GO:0004715">
    <property type="term" value="F:non-membrane spanning protein tyrosine kinase activity"/>
    <property type="evidence" value="ECO:0007669"/>
    <property type="project" value="UniProtKB-EC"/>
</dbReference>
<dbReference type="PROSITE" id="PS50001">
    <property type="entry name" value="SH2"/>
    <property type="match status" value="1"/>
</dbReference>
<feature type="domain" description="Protein kinase" evidence="18">
    <location>
        <begin position="462"/>
        <end position="717"/>
    </location>
</feature>
<keyword evidence="7 13" id="KW-0067">ATP-binding</keyword>
<dbReference type="EC" id="2.7.10.2" evidence="14"/>
<dbReference type="PROSITE" id="PS00109">
    <property type="entry name" value="PROTEIN_KINASE_TYR"/>
    <property type="match status" value="1"/>
</dbReference>
<dbReference type="InterPro" id="IPR008266">
    <property type="entry name" value="Tyr_kinase_AS"/>
</dbReference>
<dbReference type="InterPro" id="IPR000719">
    <property type="entry name" value="Prot_kinase_dom"/>
</dbReference>
<dbReference type="InterPro" id="IPR011009">
    <property type="entry name" value="Kinase-like_dom_sf"/>
</dbReference>
<accession>A0A0V0J867</accession>
<evidence type="ECO:0000256" key="2">
    <source>
        <dbReference type="ARBA" id="ARBA00022553"/>
    </source>
</evidence>
<evidence type="ECO:0000256" key="11">
    <source>
        <dbReference type="PROSITE-ProRule" id="PRU00191"/>
    </source>
</evidence>
<dbReference type="Pfam" id="PF07714">
    <property type="entry name" value="PK_Tyr_Ser-Thr"/>
    <property type="match status" value="1"/>
</dbReference>
<evidence type="ECO:0000256" key="14">
    <source>
        <dbReference type="RuleBase" id="RU362096"/>
    </source>
</evidence>
<feature type="domain" description="SH3" evidence="17">
    <location>
        <begin position="272"/>
        <end position="333"/>
    </location>
</feature>
<dbReference type="InterPro" id="IPR001245">
    <property type="entry name" value="Ser-Thr/Tyr_kinase_cat_dom"/>
</dbReference>
<evidence type="ECO:0000256" key="3">
    <source>
        <dbReference type="ARBA" id="ARBA00022679"/>
    </source>
</evidence>
<evidence type="ECO:0000259" key="18">
    <source>
        <dbReference type="PROSITE" id="PS50011"/>
    </source>
</evidence>
<keyword evidence="4" id="KW-0519">Myristate</keyword>
<comment type="similarity">
    <text evidence="14">Belongs to the protein kinase superfamily. Tyr protein kinase family.</text>
</comment>
<keyword evidence="1 12" id="KW-0728">SH3 domain</keyword>
<evidence type="ECO:0000256" key="1">
    <source>
        <dbReference type="ARBA" id="ARBA00022443"/>
    </source>
</evidence>
<dbReference type="InterPro" id="IPR017441">
    <property type="entry name" value="Protein_kinase_ATP_BS"/>
</dbReference>
<dbReference type="AlphaFoldDB" id="A0A0V0J867"/>
<dbReference type="SMART" id="SM00252">
    <property type="entry name" value="SH2"/>
    <property type="match status" value="1"/>
</dbReference>
<feature type="region of interest" description="Disordered" evidence="15">
    <location>
        <begin position="13"/>
        <end position="33"/>
    </location>
</feature>
<comment type="catalytic activity">
    <reaction evidence="10 14">
        <text>L-tyrosyl-[protein] + ATP = O-phospho-L-tyrosyl-[protein] + ADP + H(+)</text>
        <dbReference type="Rhea" id="RHEA:10596"/>
        <dbReference type="Rhea" id="RHEA-COMP:10136"/>
        <dbReference type="Rhea" id="RHEA-COMP:20101"/>
        <dbReference type="ChEBI" id="CHEBI:15378"/>
        <dbReference type="ChEBI" id="CHEBI:30616"/>
        <dbReference type="ChEBI" id="CHEBI:46858"/>
        <dbReference type="ChEBI" id="CHEBI:61978"/>
        <dbReference type="ChEBI" id="CHEBI:456216"/>
        <dbReference type="EC" id="2.7.10.2"/>
    </reaction>
</comment>
<dbReference type="InterPro" id="IPR001452">
    <property type="entry name" value="SH3_domain"/>
</dbReference>
<dbReference type="PROSITE" id="PS50011">
    <property type="entry name" value="PROTEIN_KINASE_DOM"/>
    <property type="match status" value="1"/>
</dbReference>
<evidence type="ECO:0000256" key="7">
    <source>
        <dbReference type="ARBA" id="ARBA00022840"/>
    </source>
</evidence>
<dbReference type="InterPro" id="IPR000980">
    <property type="entry name" value="SH2"/>
</dbReference>
<dbReference type="Pfam" id="PF00018">
    <property type="entry name" value="SH3_1"/>
    <property type="match status" value="1"/>
</dbReference>
<dbReference type="Gene3D" id="3.30.505.10">
    <property type="entry name" value="SH2 domain"/>
    <property type="match status" value="1"/>
</dbReference>
<keyword evidence="8 14" id="KW-0829">Tyrosine-protein kinase</keyword>
<keyword evidence="5 13" id="KW-0547">Nucleotide-binding</keyword>
<feature type="domain" description="SH2" evidence="16">
    <location>
        <begin position="339"/>
        <end position="437"/>
    </location>
</feature>
<evidence type="ECO:0000256" key="15">
    <source>
        <dbReference type="SAM" id="MobiDB-lite"/>
    </source>
</evidence>
<dbReference type="PROSITE" id="PS00107">
    <property type="entry name" value="PROTEIN_KINASE_ATP"/>
    <property type="match status" value="1"/>
</dbReference>
<dbReference type="GO" id="GO:0005524">
    <property type="term" value="F:ATP binding"/>
    <property type="evidence" value="ECO:0007669"/>
    <property type="project" value="UniProtKB-UniRule"/>
</dbReference>
<evidence type="ECO:0000259" key="16">
    <source>
        <dbReference type="PROSITE" id="PS50001"/>
    </source>
</evidence>
<dbReference type="FunFam" id="1.10.510.10:FF:000399">
    <property type="entry name" value="Tyrosine-protein kinase"/>
    <property type="match status" value="1"/>
</dbReference>
<sequence>MGNCHARPVALASETEYSSQHRDLSPDVPGRSAQDFPKSFTDYLPTSTVRNSSCSAVLNLENQHSLVENSYGQSSDNASCPVHEDGGSTLFMRSYTPPSDGQAKKYFRHPLAAISFLQGASSTPPMGKRPCSSLSSESRHFVDRKCMDSNSCQVCPDSRKSSYSASQVLKLCPSQPSNPPCHHTVPNYSGSAGASITYSHSADVNCASHCSSLGMDSDVSKVIKSQQKMFPRQPQNPQKYLIHHPMANSPRHSIVEQMHTVNSADSTRQSRNTARNFVAIFDYQAHSKEDLSVRRQDRLVVLDKSDSDWWLVENPATSCHGYVPSAYLAEEGSVEVYEWYFREISRKDSERLLLLNGNVRGTFLVRESETTQGALSLSVRDHDPNRGDIVNHYKIKPYGDDGAVCITSKKGFPNLVALVRNYTEHADGLCCRLTNYCPRPPPVLSDLSKRTKDHWEIPRSQLVLQEKLGNGQFGEVWKGEWNGTTPVAVKTMRPGTMSKEEFLKEARIMKTLNHPRLVRLYAVVTTEPIFIVTELMSNGSLLHYLRSEAGKALDLKQQVDIMAQIADGMSYLEAKDLVHRDLAARNVLVGESNEVKVADFGLARQIDRDTEAYNAKQGAKFPIKWTAPEAALLGQFTVKSDVWSYGVVLYEIITYGQVPFPSMANTEILQQVSDGYRMPCPNNCPPVIYAVMLRTWEEDPNKRPSFSSLCGYFEDYFAGQEEEEEVVGRQHHQNSEEEGASHRHQFLIDHGRRSGYPFMASPARMEGSSRSSPAHCFVSTTCSRLLPYGVTS</sequence>
<dbReference type="Gene3D" id="3.30.200.20">
    <property type="entry name" value="Phosphorylase Kinase, domain 1"/>
    <property type="match status" value="1"/>
</dbReference>
<keyword evidence="11" id="KW-0727">SH2 domain</keyword>
<name>A0A0V0J867_SCHSO</name>
<gene>
    <name evidence="19" type="ORF">TR96230</name>
</gene>
<keyword evidence="3 14" id="KW-0808">Transferase</keyword>
<keyword evidence="6 14" id="KW-0418">Kinase</keyword>
<organism evidence="19">
    <name type="scientific">Schistocephalus solidus</name>
    <name type="common">Tapeworm</name>
    <dbReference type="NCBI Taxonomy" id="70667"/>
    <lineage>
        <taxon>Eukaryota</taxon>
        <taxon>Metazoa</taxon>
        <taxon>Spiralia</taxon>
        <taxon>Lophotrochozoa</taxon>
        <taxon>Platyhelminthes</taxon>
        <taxon>Cestoda</taxon>
        <taxon>Eucestoda</taxon>
        <taxon>Diphyllobothriidea</taxon>
        <taxon>Diphyllobothriidae</taxon>
        <taxon>Schistocephalus</taxon>
    </lineage>
</organism>
<evidence type="ECO:0000259" key="17">
    <source>
        <dbReference type="PROSITE" id="PS50002"/>
    </source>
</evidence>
<dbReference type="CDD" id="cd11845">
    <property type="entry name" value="SH3_Src_like"/>
    <property type="match status" value="1"/>
</dbReference>
<dbReference type="SUPFAM" id="SSF50044">
    <property type="entry name" value="SH3-domain"/>
    <property type="match status" value="1"/>
</dbReference>
<keyword evidence="9" id="KW-0449">Lipoprotein</keyword>
<dbReference type="Pfam" id="PF00017">
    <property type="entry name" value="SH2"/>
    <property type="match status" value="1"/>
</dbReference>
<evidence type="ECO:0000256" key="6">
    <source>
        <dbReference type="ARBA" id="ARBA00022777"/>
    </source>
</evidence>